<dbReference type="Proteomes" id="UP000718281">
    <property type="component" value="Unassembled WGS sequence"/>
</dbReference>
<dbReference type="GO" id="GO:0015833">
    <property type="term" value="P:peptide transport"/>
    <property type="evidence" value="ECO:0007669"/>
    <property type="project" value="TreeGrafter"/>
</dbReference>
<dbReference type="EMBL" id="JADJIB010000002">
    <property type="protein sequence ID" value="MBK7273170.1"/>
    <property type="molecule type" value="Genomic_DNA"/>
</dbReference>
<keyword evidence="3" id="KW-0813">Transport</keyword>
<dbReference type="InterPro" id="IPR039424">
    <property type="entry name" value="SBP_5"/>
</dbReference>
<dbReference type="GO" id="GO:0030313">
    <property type="term" value="C:cell envelope"/>
    <property type="evidence" value="ECO:0007669"/>
    <property type="project" value="UniProtKB-SubCell"/>
</dbReference>
<comment type="similarity">
    <text evidence="2">Belongs to the bacterial solute-binding protein 5 family.</text>
</comment>
<evidence type="ECO:0000259" key="6">
    <source>
        <dbReference type="Pfam" id="PF00496"/>
    </source>
</evidence>
<dbReference type="CDD" id="cd08494">
    <property type="entry name" value="PBP2_NikA_DppA_OppA_like_6"/>
    <property type="match status" value="1"/>
</dbReference>
<evidence type="ECO:0000256" key="5">
    <source>
        <dbReference type="SAM" id="SignalP"/>
    </source>
</evidence>
<organism evidence="8 10">
    <name type="scientific">Candidatus Phosphoribacter hodrii</name>
    <dbReference type="NCBI Taxonomy" id="2953743"/>
    <lineage>
        <taxon>Bacteria</taxon>
        <taxon>Bacillati</taxon>
        <taxon>Actinomycetota</taxon>
        <taxon>Actinomycetes</taxon>
        <taxon>Micrococcales</taxon>
        <taxon>Dermatophilaceae</taxon>
        <taxon>Candidatus Phosphoribacter</taxon>
    </lineage>
</organism>
<dbReference type="Gene3D" id="3.40.190.10">
    <property type="entry name" value="Periplasmic binding protein-like II"/>
    <property type="match status" value="1"/>
</dbReference>
<accession>A0A935IKU1</accession>
<dbReference type="Gene3D" id="3.10.105.10">
    <property type="entry name" value="Dipeptide-binding Protein, Domain 3"/>
    <property type="match status" value="1"/>
</dbReference>
<dbReference type="InterPro" id="IPR030678">
    <property type="entry name" value="Peptide/Ni-bd"/>
</dbReference>
<dbReference type="PROSITE" id="PS51257">
    <property type="entry name" value="PROKAR_LIPOPROTEIN"/>
    <property type="match status" value="1"/>
</dbReference>
<dbReference type="Pfam" id="PF00496">
    <property type="entry name" value="SBP_bac_5"/>
    <property type="match status" value="1"/>
</dbReference>
<gene>
    <name evidence="7" type="ORF">IPF40_07060</name>
    <name evidence="8" type="ORF">IPI13_08345</name>
</gene>
<name>A0A935IKU1_9MICO</name>
<proteinExistence type="inferred from homology"/>
<dbReference type="PANTHER" id="PTHR30290:SF10">
    <property type="entry name" value="PERIPLASMIC OLIGOPEPTIDE-BINDING PROTEIN-RELATED"/>
    <property type="match status" value="1"/>
</dbReference>
<sequence length="512" mass="54404">MTHRLPRLIAPLAALALALTACTAGAGTAPAPTATGGSTAAGGPSTDKITLGLVAEPASLDFTKTDGAAIPQALLVNVYEGLVKLDQDGKIVPALAASWKVSDDHKTYTFELTDKAKFSNGAAFTADDAVFSINRVKTDWTTSLKAAMDVVTEAKAISPTQLQVTLSAPSNDWLYRMTTHIGAMFSKTGVEDLANKPVGTGPYTFTSWNRGDSITLTRNDGYWGTKPYYQAVVLKYFKDATALNNALLTGTINVVTTVQAPEALGQFTSNAKYQVIEGTTNGEVLLSFNNAQEIFKDKKVRQAVRYGIDHKALMDTCWAGKGTLIGSFVPPTDPWYEDLTGVTPFDKAKATALLAEAGKTGTTLRLRVPTLPYATSCGQVVKAQLEAVGFKVTLDSLEFPAAWLTTVFKGGDFDMSIVAHVEPRDLKGVFGNPEYYTHYGTADIQALLKAADEGSADDQVTNLKKAARLIAEDAAGDVLFLLPNLMVADKGITGLPKNGIAVAFDLSKLAKG</sequence>
<dbReference type="EMBL" id="JADIXZ010000004">
    <property type="protein sequence ID" value="MBK6300807.1"/>
    <property type="molecule type" value="Genomic_DNA"/>
</dbReference>
<dbReference type="InterPro" id="IPR000914">
    <property type="entry name" value="SBP_5_dom"/>
</dbReference>
<evidence type="ECO:0000256" key="4">
    <source>
        <dbReference type="ARBA" id="ARBA00022729"/>
    </source>
</evidence>
<feature type="domain" description="Solute-binding protein family 5" evidence="6">
    <location>
        <begin position="90"/>
        <end position="419"/>
    </location>
</feature>
<dbReference type="SUPFAM" id="SSF53850">
    <property type="entry name" value="Periplasmic binding protein-like II"/>
    <property type="match status" value="1"/>
</dbReference>
<evidence type="ECO:0000256" key="1">
    <source>
        <dbReference type="ARBA" id="ARBA00004196"/>
    </source>
</evidence>
<dbReference type="PANTHER" id="PTHR30290">
    <property type="entry name" value="PERIPLASMIC BINDING COMPONENT OF ABC TRANSPORTER"/>
    <property type="match status" value="1"/>
</dbReference>
<dbReference type="GO" id="GO:0042597">
    <property type="term" value="C:periplasmic space"/>
    <property type="evidence" value="ECO:0007669"/>
    <property type="project" value="UniProtKB-ARBA"/>
</dbReference>
<dbReference type="AlphaFoldDB" id="A0A935IKU1"/>
<evidence type="ECO:0000313" key="8">
    <source>
        <dbReference type="EMBL" id="MBK7273170.1"/>
    </source>
</evidence>
<dbReference type="GO" id="GO:0043190">
    <property type="term" value="C:ATP-binding cassette (ABC) transporter complex"/>
    <property type="evidence" value="ECO:0007669"/>
    <property type="project" value="InterPro"/>
</dbReference>
<dbReference type="GO" id="GO:1904680">
    <property type="term" value="F:peptide transmembrane transporter activity"/>
    <property type="evidence" value="ECO:0007669"/>
    <property type="project" value="TreeGrafter"/>
</dbReference>
<evidence type="ECO:0000313" key="7">
    <source>
        <dbReference type="EMBL" id="MBK6300807.1"/>
    </source>
</evidence>
<protein>
    <submittedName>
        <fullName evidence="8">ABC transporter substrate-binding protein</fullName>
    </submittedName>
</protein>
<evidence type="ECO:0000313" key="10">
    <source>
        <dbReference type="Proteomes" id="UP000726105"/>
    </source>
</evidence>
<feature type="chain" id="PRO_5036602424" evidence="5">
    <location>
        <begin position="27"/>
        <end position="512"/>
    </location>
</feature>
<comment type="subcellular location">
    <subcellularLocation>
        <location evidence="1">Cell envelope</location>
    </subcellularLocation>
</comment>
<evidence type="ECO:0000256" key="3">
    <source>
        <dbReference type="ARBA" id="ARBA00022448"/>
    </source>
</evidence>
<feature type="signal peptide" evidence="5">
    <location>
        <begin position="1"/>
        <end position="26"/>
    </location>
</feature>
<evidence type="ECO:0000256" key="2">
    <source>
        <dbReference type="ARBA" id="ARBA00005695"/>
    </source>
</evidence>
<keyword evidence="4 5" id="KW-0732">Signal</keyword>
<evidence type="ECO:0000313" key="9">
    <source>
        <dbReference type="Proteomes" id="UP000718281"/>
    </source>
</evidence>
<comment type="caution">
    <text evidence="8">The sequence shown here is derived from an EMBL/GenBank/DDBJ whole genome shotgun (WGS) entry which is preliminary data.</text>
</comment>
<dbReference type="Proteomes" id="UP000726105">
    <property type="component" value="Unassembled WGS sequence"/>
</dbReference>
<dbReference type="PIRSF" id="PIRSF002741">
    <property type="entry name" value="MppA"/>
    <property type="match status" value="1"/>
</dbReference>
<reference evidence="9 10" key="1">
    <citation type="submission" date="2020-10" db="EMBL/GenBank/DDBJ databases">
        <title>Connecting structure to function with the recovery of over 1000 high-quality activated sludge metagenome-assembled genomes encoding full-length rRNA genes using long-read sequencing.</title>
        <authorList>
            <person name="Singleton C.M."/>
            <person name="Petriglieri F."/>
            <person name="Kristensen J.M."/>
            <person name="Kirkegaard R.H."/>
            <person name="Michaelsen T.Y."/>
            <person name="Andersen M.H."/>
            <person name="Karst S.M."/>
            <person name="Dueholm M.S."/>
            <person name="Nielsen P.H."/>
            <person name="Albertsen M."/>
        </authorList>
    </citation>
    <scope>NUCLEOTIDE SEQUENCE [LARGE SCALE GENOMIC DNA]</scope>
    <source>
        <strain evidence="7">AalE_18-Q3-R2-46_BAT3C.188</strain>
        <strain evidence="8">Ega_18-Q3-R5-49_MAXAC.001</strain>
    </source>
</reference>